<dbReference type="EMBL" id="JAXOJX010000035">
    <property type="protein sequence ID" value="MDZ5458810.1"/>
    <property type="molecule type" value="Genomic_DNA"/>
</dbReference>
<dbReference type="Proteomes" id="UP001293718">
    <property type="component" value="Unassembled WGS sequence"/>
</dbReference>
<reference evidence="1 2" key="1">
    <citation type="submission" date="2023-11" db="EMBL/GenBank/DDBJ databases">
        <title>Draft genome of Azohydromonas lata strain H1 (DSM1123), a polyhydroxyalkanoate producer.</title>
        <authorList>
            <person name="Traversa D."/>
            <person name="D'Addabbo P."/>
            <person name="Pazzani C."/>
            <person name="Manzari C."/>
            <person name="Chiara M."/>
            <person name="Scrascia M."/>
        </authorList>
    </citation>
    <scope>NUCLEOTIDE SEQUENCE [LARGE SCALE GENOMIC DNA]</scope>
    <source>
        <strain evidence="1 2">H1</strain>
    </source>
</reference>
<comment type="caution">
    <text evidence="1">The sequence shown here is derived from an EMBL/GenBank/DDBJ whole genome shotgun (WGS) entry which is preliminary data.</text>
</comment>
<gene>
    <name evidence="1" type="ORF">SM757_19700</name>
</gene>
<dbReference type="RefSeq" id="WP_322466796.1">
    <property type="nucleotide sequence ID" value="NZ_JAXOJX010000035.1"/>
</dbReference>
<evidence type="ECO:0000313" key="1">
    <source>
        <dbReference type="EMBL" id="MDZ5458810.1"/>
    </source>
</evidence>
<accession>A0ABU5IJ04</accession>
<keyword evidence="2" id="KW-1185">Reference proteome</keyword>
<sequence length="55" mass="6197">MNDLQERLDGIQRWFYGGEPGLDDLPPDDEAFPRPTEERLSSLDLCNACAQAMQA</sequence>
<protein>
    <submittedName>
        <fullName evidence="1">Uncharacterized protein</fullName>
    </submittedName>
</protein>
<name>A0ABU5IJ04_9BURK</name>
<organism evidence="1 2">
    <name type="scientific">Azohydromonas lata</name>
    <dbReference type="NCBI Taxonomy" id="45677"/>
    <lineage>
        <taxon>Bacteria</taxon>
        <taxon>Pseudomonadati</taxon>
        <taxon>Pseudomonadota</taxon>
        <taxon>Betaproteobacteria</taxon>
        <taxon>Burkholderiales</taxon>
        <taxon>Sphaerotilaceae</taxon>
        <taxon>Azohydromonas</taxon>
    </lineage>
</organism>
<evidence type="ECO:0000313" key="2">
    <source>
        <dbReference type="Proteomes" id="UP001293718"/>
    </source>
</evidence>
<proteinExistence type="predicted"/>